<feature type="domain" description="Gram-positive cocci surface proteins LPxTG" evidence="8">
    <location>
        <begin position="519"/>
        <end position="550"/>
    </location>
</feature>
<dbReference type="Gene3D" id="3.40.630.10">
    <property type="entry name" value="Zn peptidases"/>
    <property type="match status" value="1"/>
</dbReference>
<dbReference type="InterPro" id="IPR019931">
    <property type="entry name" value="LPXTG_anchor"/>
</dbReference>
<gene>
    <name evidence="9" type="ORF">GGQ54_000205</name>
</gene>
<feature type="compositionally biased region" description="Low complexity" evidence="5">
    <location>
        <begin position="484"/>
        <end position="504"/>
    </location>
</feature>
<protein>
    <submittedName>
        <fullName evidence="9">Zn-dependent M28 family amino/carboxypeptidase</fullName>
    </submittedName>
</protein>
<evidence type="ECO:0000256" key="5">
    <source>
        <dbReference type="SAM" id="MobiDB-lite"/>
    </source>
</evidence>
<feature type="transmembrane region" description="Helical" evidence="6">
    <location>
        <begin position="524"/>
        <end position="545"/>
    </location>
</feature>
<keyword evidence="6" id="KW-1133">Transmembrane helix</keyword>
<evidence type="ECO:0000313" key="9">
    <source>
        <dbReference type="EMBL" id="NYI69645.1"/>
    </source>
</evidence>
<dbReference type="RefSeq" id="WP_218843584.1">
    <property type="nucleotide sequence ID" value="NZ_JACBZS010000001.1"/>
</dbReference>
<organism evidence="9 10">
    <name type="scientific">Naumannella cuiyingiana</name>
    <dbReference type="NCBI Taxonomy" id="1347891"/>
    <lineage>
        <taxon>Bacteria</taxon>
        <taxon>Bacillati</taxon>
        <taxon>Actinomycetota</taxon>
        <taxon>Actinomycetes</taxon>
        <taxon>Propionibacteriales</taxon>
        <taxon>Propionibacteriaceae</taxon>
        <taxon>Naumannella</taxon>
    </lineage>
</organism>
<accession>A0A7Z0D664</accession>
<keyword evidence="10" id="KW-1185">Reference proteome</keyword>
<dbReference type="GO" id="GO:0004180">
    <property type="term" value="F:carboxypeptidase activity"/>
    <property type="evidence" value="ECO:0007669"/>
    <property type="project" value="UniProtKB-KW"/>
</dbReference>
<comment type="caution">
    <text evidence="9">The sequence shown here is derived from an EMBL/GenBank/DDBJ whole genome shotgun (WGS) entry which is preliminary data.</text>
</comment>
<name>A0A7Z0D664_9ACTN</name>
<dbReference type="InterPro" id="IPR003137">
    <property type="entry name" value="PA_domain"/>
</dbReference>
<evidence type="ECO:0000313" key="10">
    <source>
        <dbReference type="Proteomes" id="UP000527616"/>
    </source>
</evidence>
<feature type="region of interest" description="Disordered" evidence="5">
    <location>
        <begin position="481"/>
        <end position="522"/>
    </location>
</feature>
<dbReference type="SUPFAM" id="SSF52025">
    <property type="entry name" value="PA domain"/>
    <property type="match status" value="1"/>
</dbReference>
<evidence type="ECO:0000256" key="2">
    <source>
        <dbReference type="ARBA" id="ARBA00022525"/>
    </source>
</evidence>
<proteinExistence type="predicted"/>
<reference evidence="9 10" key="1">
    <citation type="submission" date="2020-07" db="EMBL/GenBank/DDBJ databases">
        <title>Sequencing the genomes of 1000 actinobacteria strains.</title>
        <authorList>
            <person name="Klenk H.-P."/>
        </authorList>
    </citation>
    <scope>NUCLEOTIDE SEQUENCE [LARGE SCALE GENOMIC DNA]</scope>
    <source>
        <strain evidence="9 10">DSM 103164</strain>
    </source>
</reference>
<dbReference type="Pfam" id="PF04389">
    <property type="entry name" value="Peptidase_M28"/>
    <property type="match status" value="1"/>
</dbReference>
<evidence type="ECO:0000256" key="4">
    <source>
        <dbReference type="ARBA" id="ARBA00023088"/>
    </source>
</evidence>
<dbReference type="EMBL" id="JACBZS010000001">
    <property type="protein sequence ID" value="NYI69645.1"/>
    <property type="molecule type" value="Genomic_DNA"/>
</dbReference>
<dbReference type="SUPFAM" id="SSF53187">
    <property type="entry name" value="Zn-dependent exopeptidases"/>
    <property type="match status" value="1"/>
</dbReference>
<keyword evidence="9" id="KW-0121">Carboxypeptidase</keyword>
<evidence type="ECO:0000256" key="1">
    <source>
        <dbReference type="ARBA" id="ARBA00022512"/>
    </source>
</evidence>
<dbReference type="InterPro" id="IPR046450">
    <property type="entry name" value="PA_dom_sf"/>
</dbReference>
<evidence type="ECO:0000256" key="7">
    <source>
        <dbReference type="SAM" id="SignalP"/>
    </source>
</evidence>
<dbReference type="PANTHER" id="PTHR12147:SF26">
    <property type="entry name" value="PEPTIDASE M28 DOMAIN-CONTAINING PROTEIN"/>
    <property type="match status" value="1"/>
</dbReference>
<feature type="signal peptide" evidence="7">
    <location>
        <begin position="1"/>
        <end position="27"/>
    </location>
</feature>
<keyword evidence="6" id="KW-0812">Transmembrane</keyword>
<keyword evidence="4" id="KW-0572">Peptidoglycan-anchor</keyword>
<evidence type="ECO:0000256" key="6">
    <source>
        <dbReference type="SAM" id="Phobius"/>
    </source>
</evidence>
<evidence type="ECO:0000259" key="8">
    <source>
        <dbReference type="PROSITE" id="PS50847"/>
    </source>
</evidence>
<dbReference type="Gene3D" id="3.50.30.30">
    <property type="match status" value="1"/>
</dbReference>
<evidence type="ECO:0000256" key="3">
    <source>
        <dbReference type="ARBA" id="ARBA00022729"/>
    </source>
</evidence>
<dbReference type="Pfam" id="PF02225">
    <property type="entry name" value="PA"/>
    <property type="match status" value="1"/>
</dbReference>
<keyword evidence="1" id="KW-0134">Cell wall</keyword>
<keyword evidence="2" id="KW-0964">Secreted</keyword>
<keyword evidence="9" id="KW-0378">Hydrolase</keyword>
<keyword evidence="3 7" id="KW-0732">Signal</keyword>
<feature type="chain" id="PRO_5030838765" evidence="7">
    <location>
        <begin position="28"/>
        <end position="550"/>
    </location>
</feature>
<keyword evidence="9" id="KW-0645">Protease</keyword>
<dbReference type="PROSITE" id="PS50847">
    <property type="entry name" value="GRAM_POS_ANCHORING"/>
    <property type="match status" value="1"/>
</dbReference>
<dbReference type="PANTHER" id="PTHR12147">
    <property type="entry name" value="METALLOPEPTIDASE M28 FAMILY MEMBER"/>
    <property type="match status" value="1"/>
</dbReference>
<dbReference type="Proteomes" id="UP000527616">
    <property type="component" value="Unassembled WGS sequence"/>
</dbReference>
<dbReference type="InterPro" id="IPR045175">
    <property type="entry name" value="M28_fam"/>
</dbReference>
<dbReference type="GO" id="GO:0006508">
    <property type="term" value="P:proteolysis"/>
    <property type="evidence" value="ECO:0007669"/>
    <property type="project" value="InterPro"/>
</dbReference>
<dbReference type="AlphaFoldDB" id="A0A7Z0D664"/>
<sequence length="550" mass="56634">MRMRKTYAGAVLAATVLAVGGAVPAWAAEPPNIDEMVAAVNPDNVMGHLAELQKIADANGGNRASGLPGYEQSSAYVESVLAEAGYEPVRQTFQFPYYEVNSSSLVGSEGTEYENNPMVFAPSTDGELTAELVAPPTAEGCDAAAWGNVDATGKIALVKRGTCTFGEKDLAAAAAGAEAVVIYNNAEGALNGTFGETNDGFVPATGISQADGEALVGAMAAGPVSLTFNLDATSEVRETWNIIAETPGGRTDNVVMAGAHLDGVVEGPGINDNGSGSAALLETAVTLAKYPDSVNNKVRFAWWGAEELGLLGATNYVSDLQANNPAELKNIAGYLNFDMVGSPNYIVGVYDADESTYPAPEGVPIPAGSAALEKIFTDRFAAVDQAWVDTEFSGRSDYQPFIDADIPSSGLFSGADGEKTAEEVAKFGGQAGVLYDPNYHSAADDLDNVSAEAIAIFTPSIAHAIFTLAYDASSVNGKYPIEPTPTGTAEPSPTATTEPSATGAPDDDDAEPVKPRPPLADTGAASLLVPGALAGVALAGAGYALTRRRR</sequence>
<dbReference type="InterPro" id="IPR007484">
    <property type="entry name" value="Peptidase_M28"/>
</dbReference>
<keyword evidence="6" id="KW-0472">Membrane</keyword>
<dbReference type="GO" id="GO:0008235">
    <property type="term" value="F:metalloexopeptidase activity"/>
    <property type="evidence" value="ECO:0007669"/>
    <property type="project" value="InterPro"/>
</dbReference>